<protein>
    <submittedName>
        <fullName evidence="1">Uncharacterized protein</fullName>
    </submittedName>
</protein>
<dbReference type="RefSeq" id="WP_015175677.1">
    <property type="nucleotide sequence ID" value="NC_019729.1"/>
</dbReference>
<organism evidence="1 2">
    <name type="scientific">Phormidium nigroviride PCC 7112</name>
    <dbReference type="NCBI Taxonomy" id="179408"/>
    <lineage>
        <taxon>Bacteria</taxon>
        <taxon>Bacillati</taxon>
        <taxon>Cyanobacteriota</taxon>
        <taxon>Cyanophyceae</taxon>
        <taxon>Oscillatoriophycideae</taxon>
        <taxon>Oscillatoriales</taxon>
        <taxon>Oscillatoriaceae</taxon>
        <taxon>Phormidium</taxon>
    </lineage>
</organism>
<reference evidence="1 2" key="1">
    <citation type="submission" date="2012-05" db="EMBL/GenBank/DDBJ databases">
        <title>Finished chromosome of genome of Oscillatoria sp. PCC 7112.</title>
        <authorList>
            <consortium name="US DOE Joint Genome Institute"/>
            <person name="Gugger M."/>
            <person name="Coursin T."/>
            <person name="Rippka R."/>
            <person name="Tandeau De Marsac N."/>
            <person name="Huntemann M."/>
            <person name="Wei C.-L."/>
            <person name="Han J."/>
            <person name="Detter J.C."/>
            <person name="Han C."/>
            <person name="Tapia R."/>
            <person name="Davenport K."/>
            <person name="Daligault H."/>
            <person name="Erkkila T."/>
            <person name="Gu W."/>
            <person name="Munk A.C.C."/>
            <person name="Teshima H."/>
            <person name="Xu Y."/>
            <person name="Chain P."/>
            <person name="Chen A."/>
            <person name="Krypides N."/>
            <person name="Mavromatis K."/>
            <person name="Markowitz V."/>
            <person name="Szeto E."/>
            <person name="Ivanova N."/>
            <person name="Mikhailova N."/>
            <person name="Ovchinnikova G."/>
            <person name="Pagani I."/>
            <person name="Pati A."/>
            <person name="Goodwin L."/>
            <person name="Peters L."/>
            <person name="Pitluck S."/>
            <person name="Woyke T."/>
            <person name="Kerfeld C."/>
        </authorList>
    </citation>
    <scope>NUCLEOTIDE SEQUENCE [LARGE SCALE GENOMIC DNA]</scope>
    <source>
        <strain evidence="1 2">PCC 7112</strain>
    </source>
</reference>
<dbReference type="KEGG" id="oni:Osc7112_1881"/>
<evidence type="ECO:0000313" key="2">
    <source>
        <dbReference type="Proteomes" id="UP000010478"/>
    </source>
</evidence>
<dbReference type="AlphaFoldDB" id="K9VGH9"/>
<proteinExistence type="predicted"/>
<sequence length="150" mass="16112" precursor="true">MLRKAFIGLISFALLTIITLSSLTSQVSAMPTCSNETLKGLYVHTSSGFRGTAAPFIPLATLRTAEIQNGKVKGRGTLSLGGDVKNYRVEGTYEVSSDCTVIFSHSAISDDGSISQASKHFGIIVDRGKKVYYIQQTPGINETGIYEKIS</sequence>
<keyword evidence="2" id="KW-1185">Reference proteome</keyword>
<name>K9VGH9_9CYAN</name>
<evidence type="ECO:0000313" key="1">
    <source>
        <dbReference type="EMBL" id="AFZ06365.1"/>
    </source>
</evidence>
<accession>K9VGH9</accession>
<gene>
    <name evidence="1" type="ORF">Osc7112_1881</name>
</gene>
<dbReference type="EMBL" id="CP003614">
    <property type="protein sequence ID" value="AFZ06365.1"/>
    <property type="molecule type" value="Genomic_DNA"/>
</dbReference>
<dbReference type="Proteomes" id="UP000010478">
    <property type="component" value="Chromosome"/>
</dbReference>
<dbReference type="HOGENOM" id="CLU_1738682_0_0_3"/>